<dbReference type="Gene3D" id="2.30.29.30">
    <property type="entry name" value="Pleckstrin-homology domain (PH domain)/Phosphotyrosine-binding domain (PTB)"/>
    <property type="match status" value="1"/>
</dbReference>
<name>A0ABN9FK26_9NEOB</name>
<accession>A0ABN9FK26</accession>
<evidence type="ECO:0000313" key="3">
    <source>
        <dbReference type="EMBL" id="CAI9597387.1"/>
    </source>
</evidence>
<organism evidence="3 4">
    <name type="scientific">Staurois parvus</name>
    <dbReference type="NCBI Taxonomy" id="386267"/>
    <lineage>
        <taxon>Eukaryota</taxon>
        <taxon>Metazoa</taxon>
        <taxon>Chordata</taxon>
        <taxon>Craniata</taxon>
        <taxon>Vertebrata</taxon>
        <taxon>Euteleostomi</taxon>
        <taxon>Amphibia</taxon>
        <taxon>Batrachia</taxon>
        <taxon>Anura</taxon>
        <taxon>Neobatrachia</taxon>
        <taxon>Ranoidea</taxon>
        <taxon>Ranidae</taxon>
        <taxon>Staurois</taxon>
    </lineage>
</organism>
<protein>
    <recommendedName>
        <fullName evidence="2">PH domain-containing protein</fullName>
    </recommendedName>
</protein>
<dbReference type="PANTHER" id="PTHR13944:SF20">
    <property type="entry name" value="RHO GUANINE NUCLEOTIDE EXCHANGE FACTOR 2"/>
    <property type="match status" value="1"/>
</dbReference>
<keyword evidence="4" id="KW-1185">Reference proteome</keyword>
<feature type="region of interest" description="Disordered" evidence="1">
    <location>
        <begin position="305"/>
        <end position="353"/>
    </location>
</feature>
<dbReference type="PANTHER" id="PTHR13944">
    <property type="entry name" value="AGAP007712-PA"/>
    <property type="match status" value="1"/>
</dbReference>
<feature type="domain" description="PH" evidence="2">
    <location>
        <begin position="1"/>
        <end position="24"/>
    </location>
</feature>
<feature type="compositionally biased region" description="Basic and acidic residues" evidence="1">
    <location>
        <begin position="153"/>
        <end position="163"/>
    </location>
</feature>
<feature type="compositionally biased region" description="Basic and acidic residues" evidence="1">
    <location>
        <begin position="208"/>
        <end position="224"/>
    </location>
</feature>
<feature type="compositionally biased region" description="Polar residues" evidence="1">
    <location>
        <begin position="134"/>
        <end position="150"/>
    </location>
</feature>
<sequence length="436" mass="49183">MYEVHSASREERNTWMKVIAQSVKVCPKREEFPLIETEVEAKLRKLKEVIQQRDTEVATILEEKVTLFSKVLQLQAGEDAPVMGNTRKLFRTESTDSYRGEKLINEAIKEVEALKDVIITIGNEQPLTVDHNHTSVPSSNPTHGDSSSVNGALDKDEDQKDRNGNQLQNKSPQEEALQRISNLYSLLHGLQVVVAQQDSLLSLQIPDNTDKKDNLNRTDKKENLSRTNSRDLSVVEPLSKSMDKSGTELTLLQRQHTLLQEELRRCRRQCEERVQEAGTLEARLRESEQMRNRLERELEEGKKQLASLHKGNGVTDIGRSPRGTDPRRRSLPAGDALYQTFTPPQINHDRRSLATVDGPIPIITLQEDSDLKDDFSDLTELERLPETVDTESSEEEGGGPPTSPSGTREFQRMQDIPEEAESTQDLKDAETGSSES</sequence>
<evidence type="ECO:0000256" key="1">
    <source>
        <dbReference type="SAM" id="MobiDB-lite"/>
    </source>
</evidence>
<dbReference type="PROSITE" id="PS50003">
    <property type="entry name" value="PH_DOMAIN"/>
    <property type="match status" value="1"/>
</dbReference>
<comment type="caution">
    <text evidence="3">The sequence shown here is derived from an EMBL/GenBank/DDBJ whole genome shotgun (WGS) entry which is preliminary data.</text>
</comment>
<feature type="compositionally biased region" description="Acidic residues" evidence="1">
    <location>
        <begin position="388"/>
        <end position="397"/>
    </location>
</feature>
<evidence type="ECO:0000313" key="4">
    <source>
        <dbReference type="Proteomes" id="UP001162483"/>
    </source>
</evidence>
<gene>
    <name evidence="3" type="ORF">SPARVUS_LOCUS12248972</name>
</gene>
<feature type="region of interest" description="Disordered" evidence="1">
    <location>
        <begin position="206"/>
        <end position="231"/>
    </location>
</feature>
<reference evidence="3" key="1">
    <citation type="submission" date="2023-05" db="EMBL/GenBank/DDBJ databases">
        <authorList>
            <person name="Stuckert A."/>
        </authorList>
    </citation>
    <scope>NUCLEOTIDE SEQUENCE</scope>
</reference>
<evidence type="ECO:0000259" key="2">
    <source>
        <dbReference type="PROSITE" id="PS50003"/>
    </source>
</evidence>
<dbReference type="EMBL" id="CATNWA010017022">
    <property type="protein sequence ID" value="CAI9597387.1"/>
    <property type="molecule type" value="Genomic_DNA"/>
</dbReference>
<dbReference type="InterPro" id="IPR051632">
    <property type="entry name" value="Rho_GEF"/>
</dbReference>
<feature type="region of interest" description="Disordered" evidence="1">
    <location>
        <begin position="128"/>
        <end position="174"/>
    </location>
</feature>
<dbReference type="InterPro" id="IPR001849">
    <property type="entry name" value="PH_domain"/>
</dbReference>
<proteinExistence type="predicted"/>
<dbReference type="Proteomes" id="UP001162483">
    <property type="component" value="Unassembled WGS sequence"/>
</dbReference>
<dbReference type="InterPro" id="IPR011993">
    <property type="entry name" value="PH-like_dom_sf"/>
</dbReference>
<feature type="region of interest" description="Disordered" evidence="1">
    <location>
        <begin position="384"/>
        <end position="436"/>
    </location>
</feature>